<accession>A0A9Q2ISX9</accession>
<reference evidence="1" key="2">
    <citation type="submission" date="2020-11" db="EMBL/GenBank/DDBJ databases">
        <title>Description of novel Gluconobacter species.</title>
        <authorList>
            <person name="Cleenwerck I."/>
            <person name="Cnockaert M."/>
            <person name="Borremans W."/>
            <person name="Wieme A.D."/>
            <person name="De Vuyst L."/>
            <person name="Vandamme P."/>
        </authorList>
    </citation>
    <scope>NUCLEOTIDE SEQUENCE</scope>
    <source>
        <strain evidence="1">R71697</strain>
    </source>
</reference>
<sequence>MTGLDVGQLKHCVVDPTLTGLGLGGAAAVNLLTGTALAESRGMYLKQVGGGPALGLWQMEPATHDDCWNNFLRFPVGKRLGGLLEEMLAPDLPRSAQMITNLRYACAMARIRFYRVKEALPGANDPYALSRYHKVHYNTVLGAADLAANAVYFKAALQA</sequence>
<protein>
    <submittedName>
        <fullName evidence="1">Uncharacterized protein</fullName>
    </submittedName>
</protein>
<dbReference type="EMBL" id="JABCQN010000004">
    <property type="protein sequence ID" value="MBF0871308.1"/>
    <property type="molecule type" value="Genomic_DNA"/>
</dbReference>
<dbReference type="Proteomes" id="UP000661006">
    <property type="component" value="Unassembled WGS sequence"/>
</dbReference>
<evidence type="ECO:0000313" key="1">
    <source>
        <dbReference type="EMBL" id="MBF0871308.1"/>
    </source>
</evidence>
<proteinExistence type="predicted"/>
<reference evidence="1" key="1">
    <citation type="submission" date="2020-04" db="EMBL/GenBank/DDBJ databases">
        <authorList>
            <person name="Sombolestani A."/>
        </authorList>
    </citation>
    <scope>NUCLEOTIDE SEQUENCE</scope>
    <source>
        <strain evidence="1">R71697</strain>
    </source>
</reference>
<dbReference type="GeneID" id="81475162"/>
<dbReference type="RefSeq" id="WP_010501902.1">
    <property type="nucleotide sequence ID" value="NZ_JABCQN010000004.1"/>
</dbReference>
<name>A0A9Q2ISX9_GLUJA</name>
<gene>
    <name evidence="1" type="ORF">HKD32_10670</name>
</gene>
<comment type="caution">
    <text evidence="1">The sequence shown here is derived from an EMBL/GenBank/DDBJ whole genome shotgun (WGS) entry which is preliminary data.</text>
</comment>
<dbReference type="AlphaFoldDB" id="A0A9Q2ISX9"/>
<organism evidence="1 2">
    <name type="scientific">Gluconobacter japonicus</name>
    <dbReference type="NCBI Taxonomy" id="376620"/>
    <lineage>
        <taxon>Bacteria</taxon>
        <taxon>Pseudomonadati</taxon>
        <taxon>Pseudomonadota</taxon>
        <taxon>Alphaproteobacteria</taxon>
        <taxon>Acetobacterales</taxon>
        <taxon>Acetobacteraceae</taxon>
        <taxon>Gluconobacter</taxon>
    </lineage>
</organism>
<evidence type="ECO:0000313" key="2">
    <source>
        <dbReference type="Proteomes" id="UP000661006"/>
    </source>
</evidence>